<organism evidence="2 7">
    <name type="scientific">Phocaeicola dorei</name>
    <dbReference type="NCBI Taxonomy" id="357276"/>
    <lineage>
        <taxon>Bacteria</taxon>
        <taxon>Pseudomonadati</taxon>
        <taxon>Bacteroidota</taxon>
        <taxon>Bacteroidia</taxon>
        <taxon>Bacteroidales</taxon>
        <taxon>Bacteroidaceae</taxon>
        <taxon>Phocaeicola</taxon>
    </lineage>
</organism>
<dbReference type="RefSeq" id="WP_007833702.1">
    <property type="nucleotide sequence ID" value="NZ_BQOA01000001.1"/>
</dbReference>
<dbReference type="EMBL" id="BQOB01000001">
    <property type="protein sequence ID" value="GKH80045.1"/>
    <property type="molecule type" value="Genomic_DNA"/>
</dbReference>
<feature type="signal peptide" evidence="1">
    <location>
        <begin position="1"/>
        <end position="20"/>
    </location>
</feature>
<dbReference type="Proteomes" id="UP000500949">
    <property type="component" value="Chromosome"/>
</dbReference>
<dbReference type="EMBL" id="CP046176">
    <property type="protein sequence ID" value="QJR78769.1"/>
    <property type="molecule type" value="Genomic_DNA"/>
</dbReference>
<evidence type="ECO:0000313" key="7">
    <source>
        <dbReference type="Proteomes" id="UP001055104"/>
    </source>
</evidence>
<dbReference type="Gene3D" id="1.25.40.10">
    <property type="entry name" value="Tetratricopeptide repeat domain"/>
    <property type="match status" value="1"/>
</dbReference>
<name>A0A076J0P8_9BACT</name>
<sequence>MKLICYILLILLIPTIPVGAQTLSGGQVQVSNQSILISDNGQVMIGMDITLPTAMELSSNCVATLTPVLKTQDNSYNRILPAIWVYGRIRSIVQQRERSIPSDAYTILRRKNGTEQTVNYSARIPYEKWMNGAELELLADVRGCANCQKEESSAFVTRANLERYVVKPAVAFVSPAVEAVKNRAEEGRAYLDFPVNQTRIYPDYRRNPSELAAIKRTVDVVKNDANTTVTEIDIVGYASPEGRYAANARLAQGRAEALKNYVMSEYGFKADLFKVNSVPEDWAGLREYVTKNALPLKDEILSIIDKNENDYDVKEGCIKALDGGKVYATLLQDCYPALRHSDYTVRYVVRGFNVEEAKQIIRTRPQQLSLQEMFLVAQTYEKGSNEFNEVFDVAVRMFPDDPTANINAAAIELQRGDLQQSVRYLDKADAQASATLNNRGVLKLLQGDLDSAESYFKQAQAKGSVEAGANLEEMVNKRKDDAIFGK</sequence>
<evidence type="ECO:0000256" key="1">
    <source>
        <dbReference type="SAM" id="SignalP"/>
    </source>
</evidence>
<dbReference type="EMBL" id="SLTX01000002">
    <property type="protein sequence ID" value="TDB03765.1"/>
    <property type="molecule type" value="Genomic_DNA"/>
</dbReference>
<dbReference type="InterPro" id="IPR011990">
    <property type="entry name" value="TPR-like_helical_dom_sf"/>
</dbReference>
<reference evidence="4 5" key="1">
    <citation type="journal article" date="2019" name="Nat. Microbiol.">
        <title>Genomic variation and strain-specific functional adaptation in the human gut microbiome during early life.</title>
        <authorList>
            <person name="Vatanen T."/>
            <person name="Plichta D.R."/>
            <person name="Somani J."/>
            <person name="Munch P.C."/>
            <person name="Arthur T.D."/>
            <person name="Hall A.B."/>
            <person name="Rudolf S."/>
            <person name="Oakeley E.J."/>
            <person name="Ke X."/>
            <person name="Young R.A."/>
            <person name="Haiser H.J."/>
            <person name="Kolde R."/>
            <person name="Yassour M."/>
            <person name="Luopajarvi K."/>
            <person name="Siljander H."/>
            <person name="Virtanen S.M."/>
            <person name="Ilonen J."/>
            <person name="Uibo R."/>
            <person name="Tillmann V."/>
            <person name="Mokurov S."/>
            <person name="Dorshakova N."/>
            <person name="Porter J.A."/>
            <person name="McHardy A.C."/>
            <person name="Lahdesmaki H."/>
            <person name="Vlamakis H."/>
            <person name="Huttenhower C."/>
            <person name="Knip M."/>
            <person name="Xavier R.J."/>
        </authorList>
    </citation>
    <scope>NUCLEOTIDE SEQUENCE [LARGE SCALE GENOMIC DNA]</scope>
    <source>
        <strain evidence="4 5">RJX1052</strain>
    </source>
</reference>
<reference evidence="3 6" key="2">
    <citation type="submission" date="2019-11" db="EMBL/GenBank/DDBJ databases">
        <title>Complete genome sequence of Bacteroides dorei DSM 17855.</title>
        <authorList>
            <person name="Russell J.T."/>
        </authorList>
    </citation>
    <scope>NUCLEOTIDE SEQUENCE [LARGE SCALE GENOMIC DNA]</scope>
    <source>
        <strain evidence="3 6">DSM 17855</strain>
    </source>
</reference>
<proteinExistence type="predicted"/>
<dbReference type="InterPro" id="IPR036737">
    <property type="entry name" value="OmpA-like_sf"/>
</dbReference>
<dbReference type="SUPFAM" id="SSF103088">
    <property type="entry name" value="OmpA-like"/>
    <property type="match status" value="1"/>
</dbReference>
<dbReference type="SUPFAM" id="SSF48452">
    <property type="entry name" value="TPR-like"/>
    <property type="match status" value="1"/>
</dbReference>
<dbReference type="Proteomes" id="UP001055104">
    <property type="component" value="Unassembled WGS sequence"/>
</dbReference>
<keyword evidence="1" id="KW-0732">Signal</keyword>
<protein>
    <submittedName>
        <fullName evidence="3">DUF3868 domain-containing protein</fullName>
    </submittedName>
</protein>
<accession>A0A076J0P8</accession>
<evidence type="ECO:0000313" key="4">
    <source>
        <dbReference type="EMBL" id="TDB03765.1"/>
    </source>
</evidence>
<evidence type="ECO:0000313" key="6">
    <source>
        <dbReference type="Proteomes" id="UP000500949"/>
    </source>
</evidence>
<reference evidence="2" key="3">
    <citation type="submission" date="2022-01" db="EMBL/GenBank/DDBJ databases">
        <title>Novel bile acid biosynthetic pathways are enriched in the microbiome of centenarians.</title>
        <authorList>
            <person name="Sato Y."/>
            <person name="Atarashi K."/>
            <person name="Plichta R.D."/>
            <person name="Arai Y."/>
            <person name="Sasajima S."/>
            <person name="Kearney M.S."/>
            <person name="Suda W."/>
            <person name="Takeshita K."/>
            <person name="Sasaki T."/>
            <person name="Okamoto S."/>
            <person name="Skelly N.A."/>
            <person name="Okamura Y."/>
            <person name="Vlamakis H."/>
            <person name="Li Y."/>
            <person name="Tanoue T."/>
            <person name="Takei H."/>
            <person name="Nittono H."/>
            <person name="Narushima S."/>
            <person name="Irie J."/>
            <person name="Itoh H."/>
            <person name="Moriya K."/>
            <person name="Sugiura Y."/>
            <person name="Suematsu M."/>
            <person name="Moritoki N."/>
            <person name="Shibata S."/>
            <person name="Littman R.D."/>
            <person name="Fischbach A.M."/>
            <person name="Uwamino Y."/>
            <person name="Inoue T."/>
            <person name="Honda A."/>
            <person name="Hattori M."/>
            <person name="Murai T."/>
            <person name="Xavier J.R."/>
            <person name="Hirose N."/>
            <person name="Honda K."/>
        </authorList>
    </citation>
    <scope>NUCLEOTIDE SEQUENCE</scope>
    <source>
        <strain evidence="2">CE91-St7</strain>
    </source>
</reference>
<dbReference type="KEGG" id="bdo:EL88_24025"/>
<evidence type="ECO:0000313" key="3">
    <source>
        <dbReference type="EMBL" id="QJR78769.1"/>
    </source>
</evidence>
<dbReference type="AlphaFoldDB" id="A0A076J0P8"/>
<dbReference type="eggNOG" id="COG2885">
    <property type="taxonomic scope" value="Bacteria"/>
</dbReference>
<evidence type="ECO:0000313" key="2">
    <source>
        <dbReference type="EMBL" id="GKH80045.1"/>
    </source>
</evidence>
<evidence type="ECO:0000313" key="5">
    <source>
        <dbReference type="Proteomes" id="UP000294834"/>
    </source>
</evidence>
<feature type="chain" id="PRO_5014216694" evidence="1">
    <location>
        <begin position="21"/>
        <end position="486"/>
    </location>
</feature>
<dbReference type="KEGG" id="bdh:GV66_07345"/>
<dbReference type="GeneID" id="93449257"/>
<gene>
    <name evidence="2" type="ORF">CE91St7_09290</name>
    <name evidence="4" type="ORF">E1J06_21650</name>
    <name evidence="3" type="ORF">GKD17_21580</name>
</gene>
<dbReference type="Gene3D" id="3.30.1330.60">
    <property type="entry name" value="OmpA-like domain"/>
    <property type="match status" value="1"/>
</dbReference>
<dbReference type="Proteomes" id="UP000294834">
    <property type="component" value="Unassembled WGS sequence"/>
</dbReference>